<sequence length="81" mass="8909">MRRRGPGRLSHVLLSAVGARASEVAAAHAHRAEPRRAARMFRPRQPKITSSHIHKELSNKLSTRASRPAAALVRTPRLGAF</sequence>
<name>A0A4C2A642_EUMVA</name>
<evidence type="ECO:0000313" key="2">
    <source>
        <dbReference type="Proteomes" id="UP000299102"/>
    </source>
</evidence>
<accession>A0A4C2A642</accession>
<reference evidence="1 2" key="1">
    <citation type="journal article" date="2019" name="Commun. Biol.">
        <title>The bagworm genome reveals a unique fibroin gene that provides high tensile strength.</title>
        <authorList>
            <person name="Kono N."/>
            <person name="Nakamura H."/>
            <person name="Ohtoshi R."/>
            <person name="Tomita M."/>
            <person name="Numata K."/>
            <person name="Arakawa K."/>
        </authorList>
    </citation>
    <scope>NUCLEOTIDE SEQUENCE [LARGE SCALE GENOMIC DNA]</scope>
</reference>
<dbReference type="Proteomes" id="UP000299102">
    <property type="component" value="Unassembled WGS sequence"/>
</dbReference>
<dbReference type="AlphaFoldDB" id="A0A4C2A642"/>
<organism evidence="1 2">
    <name type="scientific">Eumeta variegata</name>
    <name type="common">Bagworm moth</name>
    <name type="synonym">Eumeta japonica</name>
    <dbReference type="NCBI Taxonomy" id="151549"/>
    <lineage>
        <taxon>Eukaryota</taxon>
        <taxon>Metazoa</taxon>
        <taxon>Ecdysozoa</taxon>
        <taxon>Arthropoda</taxon>
        <taxon>Hexapoda</taxon>
        <taxon>Insecta</taxon>
        <taxon>Pterygota</taxon>
        <taxon>Neoptera</taxon>
        <taxon>Endopterygota</taxon>
        <taxon>Lepidoptera</taxon>
        <taxon>Glossata</taxon>
        <taxon>Ditrysia</taxon>
        <taxon>Tineoidea</taxon>
        <taxon>Psychidae</taxon>
        <taxon>Oiketicinae</taxon>
        <taxon>Eumeta</taxon>
    </lineage>
</organism>
<dbReference type="EMBL" id="BGZK01002530">
    <property type="protein sequence ID" value="GBP94654.1"/>
    <property type="molecule type" value="Genomic_DNA"/>
</dbReference>
<protein>
    <submittedName>
        <fullName evidence="1">Uncharacterized protein</fullName>
    </submittedName>
</protein>
<proteinExistence type="predicted"/>
<evidence type="ECO:0000313" key="1">
    <source>
        <dbReference type="EMBL" id="GBP94654.1"/>
    </source>
</evidence>
<gene>
    <name evidence="1" type="ORF">EVAR_70710_1</name>
</gene>
<comment type="caution">
    <text evidence="1">The sequence shown here is derived from an EMBL/GenBank/DDBJ whole genome shotgun (WGS) entry which is preliminary data.</text>
</comment>
<keyword evidence="2" id="KW-1185">Reference proteome</keyword>